<dbReference type="AlphaFoldDB" id="A0AAV2GZV3"/>
<dbReference type="Gene3D" id="2.80.10.50">
    <property type="match status" value="1"/>
</dbReference>
<protein>
    <submittedName>
        <fullName evidence="1">Uncharacterized protein</fullName>
    </submittedName>
</protein>
<evidence type="ECO:0000313" key="2">
    <source>
        <dbReference type="Proteomes" id="UP001497497"/>
    </source>
</evidence>
<evidence type="ECO:0000313" key="1">
    <source>
        <dbReference type="EMBL" id="CAL1526675.1"/>
    </source>
</evidence>
<dbReference type="Proteomes" id="UP001497497">
    <property type="component" value="Unassembled WGS sequence"/>
</dbReference>
<accession>A0AAV2GZV3</accession>
<comment type="caution">
    <text evidence="1">The sequence shown here is derived from an EMBL/GenBank/DDBJ whole genome shotgun (WGS) entry which is preliminary data.</text>
</comment>
<dbReference type="EMBL" id="CAXITT010000007">
    <property type="protein sequence ID" value="CAL1526675.1"/>
    <property type="molecule type" value="Genomic_DNA"/>
</dbReference>
<feature type="non-terminal residue" evidence="1">
    <location>
        <position position="81"/>
    </location>
</feature>
<sequence length="81" mass="9028">MRRGCGEMHVSGSAAEEAMGEYLCIGDYLCLYCEETEGFVCSYQSSSTNNGLFVYNSQDRNRPTNIPNAQAVVFQVCIQNR</sequence>
<name>A0AAV2GZV3_LYMST</name>
<proteinExistence type="predicted"/>
<keyword evidence="2" id="KW-1185">Reference proteome</keyword>
<gene>
    <name evidence="1" type="ORF">GSLYS_00000852001</name>
</gene>
<reference evidence="1 2" key="1">
    <citation type="submission" date="2024-04" db="EMBL/GenBank/DDBJ databases">
        <authorList>
            <consortium name="Genoscope - CEA"/>
            <person name="William W."/>
        </authorList>
    </citation>
    <scope>NUCLEOTIDE SEQUENCE [LARGE SCALE GENOMIC DNA]</scope>
</reference>
<organism evidence="1 2">
    <name type="scientific">Lymnaea stagnalis</name>
    <name type="common">Great pond snail</name>
    <name type="synonym">Helix stagnalis</name>
    <dbReference type="NCBI Taxonomy" id="6523"/>
    <lineage>
        <taxon>Eukaryota</taxon>
        <taxon>Metazoa</taxon>
        <taxon>Spiralia</taxon>
        <taxon>Lophotrochozoa</taxon>
        <taxon>Mollusca</taxon>
        <taxon>Gastropoda</taxon>
        <taxon>Heterobranchia</taxon>
        <taxon>Euthyneura</taxon>
        <taxon>Panpulmonata</taxon>
        <taxon>Hygrophila</taxon>
        <taxon>Lymnaeoidea</taxon>
        <taxon>Lymnaeidae</taxon>
        <taxon>Lymnaea</taxon>
    </lineage>
</organism>